<dbReference type="InterPro" id="IPR000306">
    <property type="entry name" value="Znf_FYVE"/>
</dbReference>
<dbReference type="Gene3D" id="3.30.40.10">
    <property type="entry name" value="Zinc/RING finger domain, C3HC4 (zinc finger)"/>
    <property type="match status" value="1"/>
</dbReference>
<feature type="region of interest" description="Disordered" evidence="5">
    <location>
        <begin position="887"/>
        <end position="920"/>
    </location>
</feature>
<feature type="compositionally biased region" description="Low complexity" evidence="5">
    <location>
        <begin position="327"/>
        <end position="339"/>
    </location>
</feature>
<gene>
    <name evidence="7" type="ORF">P5673_008965</name>
</gene>
<dbReference type="GO" id="GO:0016197">
    <property type="term" value="P:endosomal transport"/>
    <property type="evidence" value="ECO:0007669"/>
    <property type="project" value="TreeGrafter"/>
</dbReference>
<feature type="compositionally biased region" description="Polar residues" evidence="5">
    <location>
        <begin position="1182"/>
        <end position="1204"/>
    </location>
</feature>
<name>A0AAD9QTM7_ACRCE</name>
<evidence type="ECO:0000256" key="1">
    <source>
        <dbReference type="ARBA" id="ARBA00022723"/>
    </source>
</evidence>
<dbReference type="GO" id="GO:0031901">
    <property type="term" value="C:early endosome membrane"/>
    <property type="evidence" value="ECO:0007669"/>
    <property type="project" value="TreeGrafter"/>
</dbReference>
<evidence type="ECO:0000256" key="2">
    <source>
        <dbReference type="ARBA" id="ARBA00022771"/>
    </source>
</evidence>
<dbReference type="GO" id="GO:0008270">
    <property type="term" value="F:zinc ion binding"/>
    <property type="evidence" value="ECO:0007669"/>
    <property type="project" value="UniProtKB-KW"/>
</dbReference>
<feature type="compositionally biased region" description="Polar residues" evidence="5">
    <location>
        <begin position="1159"/>
        <end position="1169"/>
    </location>
</feature>
<feature type="region of interest" description="Disordered" evidence="5">
    <location>
        <begin position="588"/>
        <end position="642"/>
    </location>
</feature>
<dbReference type="InterPro" id="IPR013083">
    <property type="entry name" value="Znf_RING/FYVE/PHD"/>
</dbReference>
<dbReference type="Pfam" id="PF11979">
    <property type="entry name" value="SARA_C"/>
    <property type="match status" value="1"/>
</dbReference>
<protein>
    <submittedName>
        <fullName evidence="7">Zinc finger FYVE domain-containing protein 16</fullName>
    </submittedName>
</protein>
<feature type="compositionally biased region" description="Polar residues" evidence="5">
    <location>
        <begin position="7"/>
        <end position="24"/>
    </location>
</feature>
<feature type="compositionally biased region" description="Polar residues" evidence="5">
    <location>
        <begin position="205"/>
        <end position="230"/>
    </location>
</feature>
<dbReference type="PROSITE" id="PS50178">
    <property type="entry name" value="ZF_FYVE"/>
    <property type="match status" value="1"/>
</dbReference>
<feature type="compositionally biased region" description="Polar residues" evidence="5">
    <location>
        <begin position="1600"/>
        <end position="1616"/>
    </location>
</feature>
<dbReference type="SMART" id="SM00064">
    <property type="entry name" value="FYVE"/>
    <property type="match status" value="1"/>
</dbReference>
<feature type="compositionally biased region" description="Low complexity" evidence="5">
    <location>
        <begin position="246"/>
        <end position="261"/>
    </location>
</feature>
<feature type="compositionally biased region" description="Low complexity" evidence="5">
    <location>
        <begin position="1137"/>
        <end position="1158"/>
    </location>
</feature>
<feature type="region of interest" description="Disordered" evidence="5">
    <location>
        <begin position="161"/>
        <end position="345"/>
    </location>
</feature>
<dbReference type="PANTHER" id="PTHR46319:SF3">
    <property type="entry name" value="ZINC FINGER FYVE DOMAIN-CONTAINING PROTEIN"/>
    <property type="match status" value="1"/>
</dbReference>
<organism evidence="7 8">
    <name type="scientific">Acropora cervicornis</name>
    <name type="common">Staghorn coral</name>
    <dbReference type="NCBI Taxonomy" id="6130"/>
    <lineage>
        <taxon>Eukaryota</taxon>
        <taxon>Metazoa</taxon>
        <taxon>Cnidaria</taxon>
        <taxon>Anthozoa</taxon>
        <taxon>Hexacorallia</taxon>
        <taxon>Scleractinia</taxon>
        <taxon>Astrocoeniina</taxon>
        <taxon>Acroporidae</taxon>
        <taxon>Acropora</taxon>
    </lineage>
</organism>
<dbReference type="EMBL" id="JARQWQ010000015">
    <property type="protein sequence ID" value="KAK2567161.1"/>
    <property type="molecule type" value="Genomic_DNA"/>
</dbReference>
<dbReference type="PANTHER" id="PTHR46319">
    <property type="entry name" value="ZINC FINGER FYVE DOMAIN-CONTAINING PROTEIN"/>
    <property type="match status" value="1"/>
</dbReference>
<evidence type="ECO:0000256" key="5">
    <source>
        <dbReference type="SAM" id="MobiDB-lite"/>
    </source>
</evidence>
<evidence type="ECO:0000259" key="6">
    <source>
        <dbReference type="PROSITE" id="PS50178"/>
    </source>
</evidence>
<feature type="region of interest" description="Disordered" evidence="5">
    <location>
        <begin position="1123"/>
        <end position="1215"/>
    </location>
</feature>
<keyword evidence="1" id="KW-0479">Metal-binding</keyword>
<feature type="compositionally biased region" description="Polar residues" evidence="5">
    <location>
        <begin position="887"/>
        <end position="899"/>
    </location>
</feature>
<feature type="region of interest" description="Disordered" evidence="5">
    <location>
        <begin position="807"/>
        <end position="864"/>
    </location>
</feature>
<feature type="compositionally biased region" description="Polar residues" evidence="5">
    <location>
        <begin position="907"/>
        <end position="920"/>
    </location>
</feature>
<dbReference type="CDD" id="cd15729">
    <property type="entry name" value="FYVE_endofin"/>
    <property type="match status" value="1"/>
</dbReference>
<feature type="region of interest" description="Disordered" evidence="5">
    <location>
        <begin position="124"/>
        <end position="144"/>
    </location>
</feature>
<reference evidence="7" key="2">
    <citation type="journal article" date="2023" name="Science">
        <title>Genomic signatures of disease resistance in endangered staghorn corals.</title>
        <authorList>
            <person name="Vollmer S.V."/>
            <person name="Selwyn J.D."/>
            <person name="Despard B.A."/>
            <person name="Roesel C.L."/>
        </authorList>
    </citation>
    <scope>NUCLEOTIDE SEQUENCE</scope>
    <source>
        <strain evidence="7">K2</strain>
    </source>
</reference>
<dbReference type="Proteomes" id="UP001249851">
    <property type="component" value="Unassembled WGS sequence"/>
</dbReference>
<proteinExistence type="predicted"/>
<dbReference type="InterPro" id="IPR017455">
    <property type="entry name" value="Znf_FYVE-rel"/>
</dbReference>
<feature type="domain" description="FYVE-type" evidence="6">
    <location>
        <begin position="743"/>
        <end position="802"/>
    </location>
</feature>
<feature type="region of interest" description="Disordered" evidence="5">
    <location>
        <begin position="1"/>
        <end position="29"/>
    </location>
</feature>
<feature type="compositionally biased region" description="Basic and acidic residues" evidence="5">
    <location>
        <begin position="189"/>
        <end position="204"/>
    </location>
</feature>
<dbReference type="InterPro" id="IPR022557">
    <property type="entry name" value="SARA-like_C"/>
</dbReference>
<evidence type="ECO:0000313" key="7">
    <source>
        <dbReference type="EMBL" id="KAK2567161.1"/>
    </source>
</evidence>
<dbReference type="InterPro" id="IPR011011">
    <property type="entry name" value="Znf_FYVE_PHD"/>
</dbReference>
<sequence length="1759" mass="192731">MAEEPQGTYSSGLQASDLLSNTSPEAPEHTRKLLMAMQNASEEDTKAVLELLLSKSNKADTAEKQPLKSQVVPCNDLNDGFEQVQCTPVGPEAYVTGCKVEENGIKVMEDDLNAGGMGQLLDTKTGEPKSNSEALNDMAEGSEVPRQVSFEAEKMTDQMHVLGEMDNGLAHTPLSEDDKPPELLSIKANDMDSEVRLSDEKEFSETTPTEFHSRINLVSETTESQRSNPLHDTARYESSSDDDQSAKSSSDSDVSSVASEASAKEGLSNEVFTSFSQETGNADEDKIEEKSVTSVSKSTYDEYRATNDSNEDVEEPVPRKTPVLQRTSSLLSTGTQTSSEENLQGDQVLKGQESLSHDSLSSLLTMKGKESSKLPFYYQPQIVMRGQQPVLVLQPIALSASLSKEDGGICHEDQGVEKSTVPIILPLGSSNIDKATRDAILEHTNCTGSPGVSDLKDVLLKGELNLCDIPPSLNTSQPSYLDEQDENTRSLDVDVAATRTAVSSPGNKTTSLPEWVPPSELDKAFSAVPDSIAVSCSVHTATSLSFPSISLPSTNPFAKDLHTMDSGHGDGKVDDLTNLGLDKTLQQSLFGPPPSVNPSLGARPKQLPGYQEPASVKTANPFAPDLSPKKRGRRQDQFLSDQSTEVVVAAEVHSPVVSQPQSRPPRHRLSSDSMVTLIETTYADVPASSAELTTSVVQVSSEITQVQEDPKPLERNTSNATQSFNKRSIQKVPGKVRPFWIPDFACSNCTSCNAKFTVFLRKHHCRGCGKIFCNDCCSQLARLPYMDFKIGRVCPKCTEAIREVTEMRSNQTGSKKSASQQGSNTRTPLRQQTGQQTKVLPMQTATEPVNVQKSRTPASVQSSAQQGMVKLQQSQVLQGFVMPQTTHAGGSFKPQSLSHQGGVMPQPQASQIMSRPQLQTQVPQGLVMPEQSKNVITSQAQALQVVNAPGQQANQFIWVPAAAVQPHLPLVYFKPDQRESVFVPTSQLVREPAHVQQIPGQPPPLPSAQPTINIVSTSASEGRREPSSSSETVSTFTVLPQQIGQSAVQQAQRQDVGNGRQRMTVAAQGLNSVDNKPPEHVQDQGITQGSTLYLNKTQGLPQPTSLVNTVTPLQINPTVDVSSTASFLQPPPGLTTQAAPSQTPASISSASSIVHTSSPLTASPKQHSPQVVVGSQERVTGFQDSPGPSGTERSLVNGEETGQNGEDEKPPLRRAGRTISWRNKTQGRTKLQENRKSLAKDLRECPIGVTIQAAPNLLVNVRKMRLKEKNRELLVWCFKSDGLNKVNHLEVVVMLEIKRKEDVFPEEVLRVYKGILFLATKYGNYFEHGNFLTSNEQFLDSTNDAGLLFVSSEVKPKPPGLKEVKTPFLYGILFKRTELSPAMFTPSRLLLRLGYDMRSFPFPLWNSRDRRPVNFGNESEDRFYHTVFAMNKYLKNSVPEALVPGLYVVREDSKVILQIPNSGQLAVMDLFDRLVKKENQTATIPLVSDIPPYVDNCKVVLCNERGLRYVHHFGNVANKTVVGLAFIMLHLGVDSSSPLNHGCQFLDDGVLVFFSKSHTEQFRNSLGEKSNCYFFLGDKYEIGHFELRWMQDANYHVTRASRQNSQPKSTVGTNPHSPAATMRTTIAPVEVTTGKGTGIDYHPGLTTIDIRFSRLGSEIEVLKEVFDDHTKILHILEGNIRQACTDPLMKYENKMKPGDRLELQMRVVLKPSYKKWSVGPSDLPTALIRSLQMALQTVEVPVISEGELVMSFDVSLAKQ</sequence>
<comment type="caution">
    <text evidence="7">The sequence shown here is derived from an EMBL/GenBank/DDBJ whole genome shotgun (WGS) entry which is preliminary data.</text>
</comment>
<feature type="compositionally biased region" description="Polar residues" evidence="5">
    <location>
        <begin position="270"/>
        <end position="280"/>
    </location>
</feature>
<dbReference type="SUPFAM" id="SSF57903">
    <property type="entry name" value="FYVE/PHD zinc finger"/>
    <property type="match status" value="1"/>
</dbReference>
<accession>A0AAD9QTM7</accession>
<feature type="region of interest" description="Disordered" evidence="5">
    <location>
        <begin position="1600"/>
        <end position="1620"/>
    </location>
</feature>
<evidence type="ECO:0000256" key="3">
    <source>
        <dbReference type="ARBA" id="ARBA00022833"/>
    </source>
</evidence>
<evidence type="ECO:0000313" key="8">
    <source>
        <dbReference type="Proteomes" id="UP001249851"/>
    </source>
</evidence>
<keyword evidence="3" id="KW-0862">Zinc</keyword>
<evidence type="ECO:0000256" key="4">
    <source>
        <dbReference type="PROSITE-ProRule" id="PRU00091"/>
    </source>
</evidence>
<dbReference type="Pfam" id="PF01363">
    <property type="entry name" value="FYVE"/>
    <property type="match status" value="1"/>
</dbReference>
<keyword evidence="8" id="KW-1185">Reference proteome</keyword>
<reference evidence="7" key="1">
    <citation type="journal article" date="2023" name="G3 (Bethesda)">
        <title>Whole genome assembly and annotation of the endangered Caribbean coral Acropora cervicornis.</title>
        <authorList>
            <person name="Selwyn J.D."/>
            <person name="Vollmer S.V."/>
        </authorList>
    </citation>
    <scope>NUCLEOTIDE SEQUENCE</scope>
    <source>
        <strain evidence="7">K2</strain>
    </source>
</reference>
<keyword evidence="2 4" id="KW-0863">Zinc-finger</keyword>
<dbReference type="SMART" id="SM01421">
    <property type="entry name" value="DUF3480"/>
    <property type="match status" value="1"/>
</dbReference>